<accession>A0ABW0KXR9</accession>
<organism evidence="1 2">
    <name type="scientific">Prosthecobacter fluviatilis</name>
    <dbReference type="NCBI Taxonomy" id="445931"/>
    <lineage>
        <taxon>Bacteria</taxon>
        <taxon>Pseudomonadati</taxon>
        <taxon>Verrucomicrobiota</taxon>
        <taxon>Verrucomicrobiia</taxon>
        <taxon>Verrucomicrobiales</taxon>
        <taxon>Verrucomicrobiaceae</taxon>
        <taxon>Prosthecobacter</taxon>
    </lineage>
</organism>
<evidence type="ECO:0000313" key="2">
    <source>
        <dbReference type="Proteomes" id="UP001596052"/>
    </source>
</evidence>
<dbReference type="InterPro" id="IPR029058">
    <property type="entry name" value="AB_hydrolase_fold"/>
</dbReference>
<dbReference type="Proteomes" id="UP001596052">
    <property type="component" value="Unassembled WGS sequence"/>
</dbReference>
<comment type="caution">
    <text evidence="1">The sequence shown here is derived from an EMBL/GenBank/DDBJ whole genome shotgun (WGS) entry which is preliminary data.</text>
</comment>
<reference evidence="2" key="1">
    <citation type="journal article" date="2019" name="Int. J. Syst. Evol. Microbiol.">
        <title>The Global Catalogue of Microorganisms (GCM) 10K type strain sequencing project: providing services to taxonomists for standard genome sequencing and annotation.</title>
        <authorList>
            <consortium name="The Broad Institute Genomics Platform"/>
            <consortium name="The Broad Institute Genome Sequencing Center for Infectious Disease"/>
            <person name="Wu L."/>
            <person name="Ma J."/>
        </authorList>
    </citation>
    <scope>NUCLEOTIDE SEQUENCE [LARGE SCALE GENOMIC DNA]</scope>
    <source>
        <strain evidence="2">CGMCC 4.1469</strain>
    </source>
</reference>
<dbReference type="Gene3D" id="3.40.50.1820">
    <property type="entry name" value="alpha/beta hydrolase"/>
    <property type="match status" value="1"/>
</dbReference>
<keyword evidence="2" id="KW-1185">Reference proteome</keyword>
<sequence length="553" mass="62311">MASGSVLRSLALATCGLLASCHSQLRVETPRTETALSAREKRRLASSLDRLVAGWDGMHHGSSSKRRQAQDQYDQALASFLREWDGHQSPRYWQSGTVFTSAAQSFQVDFDPRANARREVPPAHMDQIILASRKKTHADDTLAERAGVGVPVVGHVLRTLDARKEHPFMPPNGGNLTLTAVMEVEDDDADPVTPRRCRLHLHNALNVETVKIRQDERLLAANFTAAKDRALSKKTMRLFSWLGLLYPERTLGDCQLYRMDSYDPQRIPVVFVHGLMSDPHIWLNTVNAISSDPELRKKYQPWYFLYPTGMSVPQTSERLRASLRQACEYYDPDHNDPGMNRMILVGHSMGGLLSRMQAIDPKDRLWNSIFTKPPEKLNVSASDRERLVSNLKFKPQPEVKRLVFITTPQRGSNIAGMGIVRRLASFIRLPVDTLLLSQQLMNGNTDALSPQIRDWGFFAFLSIGTLYNEHPFYDGLNSVPIPVPYHSIIGRIGHKPLAESTDGAVPYWSSHLEGAKSEKIVPCWHGCVERPEVVKEVTRILHEHLQESGLSRP</sequence>
<name>A0ABW0KXR9_9BACT</name>
<gene>
    <name evidence="1" type="ORF">ACFQDI_21135</name>
</gene>
<dbReference type="RefSeq" id="WP_377170636.1">
    <property type="nucleotide sequence ID" value="NZ_JBHSMQ010000010.1"/>
</dbReference>
<dbReference type="SUPFAM" id="SSF53474">
    <property type="entry name" value="alpha/beta-Hydrolases"/>
    <property type="match status" value="1"/>
</dbReference>
<protein>
    <submittedName>
        <fullName evidence="1">Esterase/lipase family protein</fullName>
    </submittedName>
</protein>
<proteinExistence type="predicted"/>
<dbReference type="EMBL" id="JBHSMQ010000010">
    <property type="protein sequence ID" value="MFC5457386.1"/>
    <property type="molecule type" value="Genomic_DNA"/>
</dbReference>
<evidence type="ECO:0000313" key="1">
    <source>
        <dbReference type="EMBL" id="MFC5457386.1"/>
    </source>
</evidence>